<dbReference type="GO" id="GO:0016787">
    <property type="term" value="F:hydrolase activity"/>
    <property type="evidence" value="ECO:0007669"/>
    <property type="project" value="UniProtKB-KW"/>
</dbReference>
<dbReference type="PANTHER" id="PTHR10655">
    <property type="entry name" value="LYSOPHOSPHOLIPASE-RELATED"/>
    <property type="match status" value="1"/>
</dbReference>
<evidence type="ECO:0000313" key="4">
    <source>
        <dbReference type="EMBL" id="TFE25583.1"/>
    </source>
</evidence>
<reference evidence="4 5" key="1">
    <citation type="submission" date="2019-03" db="EMBL/GenBank/DDBJ databases">
        <title>Cohnella endophytica sp. nov., a novel endophytic bacterium isolated from bark of Sonneratia apetala.</title>
        <authorList>
            <person name="Tuo L."/>
        </authorList>
    </citation>
    <scope>NUCLEOTIDE SEQUENCE [LARGE SCALE GENOMIC DNA]</scope>
    <source>
        <strain evidence="4 5">CCTCC AB 208254</strain>
    </source>
</reference>
<keyword evidence="2" id="KW-0378">Hydrolase</keyword>
<evidence type="ECO:0000256" key="1">
    <source>
        <dbReference type="ARBA" id="ARBA00006499"/>
    </source>
</evidence>
<comment type="similarity">
    <text evidence="1">Belongs to the AB hydrolase superfamily. AB hydrolase 2 family.</text>
</comment>
<evidence type="ECO:0000313" key="5">
    <source>
        <dbReference type="Proteomes" id="UP000297900"/>
    </source>
</evidence>
<dbReference type="InterPro" id="IPR003140">
    <property type="entry name" value="PLipase/COase/thioEstase"/>
</dbReference>
<dbReference type="OrthoDB" id="9795555at2"/>
<evidence type="ECO:0000259" key="3">
    <source>
        <dbReference type="Pfam" id="PF02230"/>
    </source>
</evidence>
<dbReference type="AlphaFoldDB" id="A0A4Y8M197"/>
<dbReference type="Proteomes" id="UP000297900">
    <property type="component" value="Unassembled WGS sequence"/>
</dbReference>
<dbReference type="InterPro" id="IPR050565">
    <property type="entry name" value="LYPA1-2/EST-like"/>
</dbReference>
<feature type="domain" description="Phospholipase/carboxylesterase/thioesterase" evidence="3">
    <location>
        <begin position="63"/>
        <end position="204"/>
    </location>
</feature>
<sequence length="213" mass="24075">MTPAFEYEIHLPAHSDPNKKYPAIFTLHGKGSNEQNMQGLVAPLSGDFILVNIRGDIRLGAGYQYYELKGLGNPIRESFDRAVRQVEAFILYATEKYPIDSTKRYLLGFSQGAILSMTLALTMGKGLKGIVALNGYVPDFVKNEYLIQRLDKLSAFISHGQFDSVFPVRIGQDNADYFQKLTPHCTFKIYPTDHEVSENNQMDFVAWLRQDAL</sequence>
<dbReference type="SUPFAM" id="SSF53474">
    <property type="entry name" value="alpha/beta-Hydrolases"/>
    <property type="match status" value="1"/>
</dbReference>
<name>A0A4Y8M197_9BACL</name>
<organism evidence="4 5">
    <name type="scientific">Cohnella luojiensis</name>
    <dbReference type="NCBI Taxonomy" id="652876"/>
    <lineage>
        <taxon>Bacteria</taxon>
        <taxon>Bacillati</taxon>
        <taxon>Bacillota</taxon>
        <taxon>Bacilli</taxon>
        <taxon>Bacillales</taxon>
        <taxon>Paenibacillaceae</taxon>
        <taxon>Cohnella</taxon>
    </lineage>
</organism>
<dbReference type="Pfam" id="PF02230">
    <property type="entry name" value="Abhydrolase_2"/>
    <property type="match status" value="1"/>
</dbReference>
<proteinExistence type="inferred from homology"/>
<dbReference type="EMBL" id="SOMN01000018">
    <property type="protein sequence ID" value="TFE25583.1"/>
    <property type="molecule type" value="Genomic_DNA"/>
</dbReference>
<gene>
    <name evidence="4" type="ORF">E2980_13410</name>
</gene>
<dbReference type="InterPro" id="IPR029058">
    <property type="entry name" value="AB_hydrolase_fold"/>
</dbReference>
<comment type="caution">
    <text evidence="4">The sequence shown here is derived from an EMBL/GenBank/DDBJ whole genome shotgun (WGS) entry which is preliminary data.</text>
</comment>
<protein>
    <submittedName>
        <fullName evidence="4">Esterase</fullName>
    </submittedName>
</protein>
<keyword evidence="5" id="KW-1185">Reference proteome</keyword>
<dbReference type="RefSeq" id="WP_135152700.1">
    <property type="nucleotide sequence ID" value="NZ_SOMN01000018.1"/>
</dbReference>
<dbReference type="Gene3D" id="3.40.50.1820">
    <property type="entry name" value="alpha/beta hydrolase"/>
    <property type="match status" value="1"/>
</dbReference>
<dbReference type="PANTHER" id="PTHR10655:SF17">
    <property type="entry name" value="LYSOPHOSPHOLIPASE-LIKE PROTEIN 1"/>
    <property type="match status" value="1"/>
</dbReference>
<evidence type="ECO:0000256" key="2">
    <source>
        <dbReference type="ARBA" id="ARBA00022801"/>
    </source>
</evidence>
<accession>A0A4Y8M197</accession>